<keyword evidence="2" id="KW-1185">Reference proteome</keyword>
<comment type="caution">
    <text evidence="1">The sequence shown here is derived from an EMBL/GenBank/DDBJ whole genome shotgun (WGS) entry which is preliminary data.</text>
</comment>
<dbReference type="Proteomes" id="UP000265520">
    <property type="component" value="Unassembled WGS sequence"/>
</dbReference>
<evidence type="ECO:0000313" key="1">
    <source>
        <dbReference type="EMBL" id="MCI31184.1"/>
    </source>
</evidence>
<sequence length="110" mass="11915">MLVVPMPTRLAISFQTVTLLSPPRPNVIARRVIVPVISFDKVMMSGKRKRSIIAASHLPWSVLLSVNLSQLFPTSPPHLGPHFAICRMTPPVSSLLPVKAMTVTAALGLP</sequence>
<dbReference type="EMBL" id="LXQA010185264">
    <property type="protein sequence ID" value="MCI31184.1"/>
    <property type="molecule type" value="Genomic_DNA"/>
</dbReference>
<organism evidence="1 2">
    <name type="scientific">Trifolium medium</name>
    <dbReference type="NCBI Taxonomy" id="97028"/>
    <lineage>
        <taxon>Eukaryota</taxon>
        <taxon>Viridiplantae</taxon>
        <taxon>Streptophyta</taxon>
        <taxon>Embryophyta</taxon>
        <taxon>Tracheophyta</taxon>
        <taxon>Spermatophyta</taxon>
        <taxon>Magnoliopsida</taxon>
        <taxon>eudicotyledons</taxon>
        <taxon>Gunneridae</taxon>
        <taxon>Pentapetalae</taxon>
        <taxon>rosids</taxon>
        <taxon>fabids</taxon>
        <taxon>Fabales</taxon>
        <taxon>Fabaceae</taxon>
        <taxon>Papilionoideae</taxon>
        <taxon>50 kb inversion clade</taxon>
        <taxon>NPAAA clade</taxon>
        <taxon>Hologalegina</taxon>
        <taxon>IRL clade</taxon>
        <taxon>Trifolieae</taxon>
        <taxon>Trifolium</taxon>
    </lineage>
</organism>
<reference evidence="1 2" key="1">
    <citation type="journal article" date="2018" name="Front. Plant Sci.">
        <title>Red Clover (Trifolium pratense) and Zigzag Clover (T. medium) - A Picture of Genomic Similarities and Differences.</title>
        <authorList>
            <person name="Dluhosova J."/>
            <person name="Istvanek J."/>
            <person name="Nedelnik J."/>
            <person name="Repkova J."/>
        </authorList>
    </citation>
    <scope>NUCLEOTIDE SEQUENCE [LARGE SCALE GENOMIC DNA]</scope>
    <source>
        <strain evidence="2">cv. 10/8</strain>
        <tissue evidence="1">Leaf</tissue>
    </source>
</reference>
<protein>
    <submittedName>
        <fullName evidence="1">Uncharacterized protein</fullName>
    </submittedName>
</protein>
<evidence type="ECO:0000313" key="2">
    <source>
        <dbReference type="Proteomes" id="UP000265520"/>
    </source>
</evidence>
<dbReference type="AlphaFoldDB" id="A0A392R505"/>
<name>A0A392R505_9FABA</name>
<accession>A0A392R505</accession>
<proteinExistence type="predicted"/>